<evidence type="ECO:0000313" key="3">
    <source>
        <dbReference type="Proteomes" id="UP000769157"/>
    </source>
</evidence>
<accession>A0A9P8P9Z8</accession>
<reference evidence="2" key="1">
    <citation type="journal article" date="2021" name="Open Biol.">
        <title>Shared evolutionary footprints suggest mitochondrial oxidative damage underlies multiple complex I losses in fungi.</title>
        <authorList>
            <person name="Schikora-Tamarit M.A."/>
            <person name="Marcet-Houben M."/>
            <person name="Nosek J."/>
            <person name="Gabaldon T."/>
        </authorList>
    </citation>
    <scope>NUCLEOTIDE SEQUENCE</scope>
    <source>
        <strain evidence="2">CBS6075</strain>
    </source>
</reference>
<protein>
    <submittedName>
        <fullName evidence="2">Uncharacterized protein</fullName>
    </submittedName>
</protein>
<gene>
    <name evidence="2" type="ORF">OGAPHI_001786</name>
</gene>
<dbReference type="AlphaFoldDB" id="A0A9P8P9Z8"/>
<proteinExistence type="predicted"/>
<dbReference type="GeneID" id="70233753"/>
<feature type="transmembrane region" description="Helical" evidence="1">
    <location>
        <begin position="40"/>
        <end position="60"/>
    </location>
</feature>
<keyword evidence="3" id="KW-1185">Reference proteome</keyword>
<organism evidence="2 3">
    <name type="scientific">Ogataea philodendri</name>
    <dbReference type="NCBI Taxonomy" id="1378263"/>
    <lineage>
        <taxon>Eukaryota</taxon>
        <taxon>Fungi</taxon>
        <taxon>Dikarya</taxon>
        <taxon>Ascomycota</taxon>
        <taxon>Saccharomycotina</taxon>
        <taxon>Pichiomycetes</taxon>
        <taxon>Pichiales</taxon>
        <taxon>Pichiaceae</taxon>
        <taxon>Ogataea</taxon>
    </lineage>
</organism>
<keyword evidence="1" id="KW-0472">Membrane</keyword>
<dbReference type="EMBL" id="JAEUBE010000158">
    <property type="protein sequence ID" value="KAH3668032.1"/>
    <property type="molecule type" value="Genomic_DNA"/>
</dbReference>
<keyword evidence="1" id="KW-1133">Transmembrane helix</keyword>
<evidence type="ECO:0000256" key="1">
    <source>
        <dbReference type="SAM" id="Phobius"/>
    </source>
</evidence>
<comment type="caution">
    <text evidence="2">The sequence shown here is derived from an EMBL/GenBank/DDBJ whole genome shotgun (WGS) entry which is preliminary data.</text>
</comment>
<dbReference type="Proteomes" id="UP000769157">
    <property type="component" value="Unassembled WGS sequence"/>
</dbReference>
<name>A0A9P8P9Z8_9ASCO</name>
<sequence>MMNKCVPDLSVLVTKMNPRLNWPITFIAKKSFFETDSVSFRSASISSLISSIFLFLVGSWPNLGRFTLKLSAFTKTDDSVWCSDSVTRWLTLVDFSRTGDTKSGECS</sequence>
<dbReference type="RefSeq" id="XP_046062446.1">
    <property type="nucleotide sequence ID" value="XM_046202584.1"/>
</dbReference>
<reference evidence="2" key="2">
    <citation type="submission" date="2021-01" db="EMBL/GenBank/DDBJ databases">
        <authorList>
            <person name="Schikora-Tamarit M.A."/>
        </authorList>
    </citation>
    <scope>NUCLEOTIDE SEQUENCE</scope>
    <source>
        <strain evidence="2">CBS6075</strain>
    </source>
</reference>
<keyword evidence="1" id="KW-0812">Transmembrane</keyword>
<evidence type="ECO:0000313" key="2">
    <source>
        <dbReference type="EMBL" id="KAH3668032.1"/>
    </source>
</evidence>